<accession>A0A7S1YJ75</accession>
<organism evidence="1">
    <name type="scientific">Grammatophora oceanica</name>
    <dbReference type="NCBI Taxonomy" id="210454"/>
    <lineage>
        <taxon>Eukaryota</taxon>
        <taxon>Sar</taxon>
        <taxon>Stramenopiles</taxon>
        <taxon>Ochrophyta</taxon>
        <taxon>Bacillariophyta</taxon>
        <taxon>Fragilariophyceae</taxon>
        <taxon>Fragilariophycidae</taxon>
        <taxon>Rhabdonematales</taxon>
        <taxon>Grammatophoraceae</taxon>
        <taxon>Grammatophora</taxon>
    </lineage>
</organism>
<dbReference type="EMBL" id="HBGK01047117">
    <property type="protein sequence ID" value="CAD9306829.1"/>
    <property type="molecule type" value="Transcribed_RNA"/>
</dbReference>
<name>A0A7S1YJ75_9STRA</name>
<sequence>MRHWPNLYRCVISEKEARDRRKIERDSNLRHFRHHNGAPSLVRFVVLGTRDRVALSQEKANNQTRPSQHIASDDGCSCVGKVGPSVEISRWDEERTHSLTCAV</sequence>
<evidence type="ECO:0000313" key="1">
    <source>
        <dbReference type="EMBL" id="CAD9306829.1"/>
    </source>
</evidence>
<reference evidence="1" key="1">
    <citation type="submission" date="2021-01" db="EMBL/GenBank/DDBJ databases">
        <authorList>
            <person name="Corre E."/>
            <person name="Pelletier E."/>
            <person name="Niang G."/>
            <person name="Scheremetjew M."/>
            <person name="Finn R."/>
            <person name="Kale V."/>
            <person name="Holt S."/>
            <person name="Cochrane G."/>
            <person name="Meng A."/>
            <person name="Brown T."/>
            <person name="Cohen L."/>
        </authorList>
    </citation>
    <scope>NUCLEOTIDE SEQUENCE</scope>
    <source>
        <strain evidence="1">CCMP 410</strain>
    </source>
</reference>
<gene>
    <name evidence="1" type="ORF">GOCE00092_LOCUS24744</name>
</gene>
<dbReference type="AlphaFoldDB" id="A0A7S1YJ75"/>
<proteinExistence type="predicted"/>
<protein>
    <submittedName>
        <fullName evidence="1">Uncharacterized protein</fullName>
    </submittedName>
</protein>